<keyword evidence="7" id="KW-0520">NAD</keyword>
<keyword evidence="2" id="KW-0285">Flavoprotein</keyword>
<protein>
    <recommendedName>
        <fullName evidence="9">tRNA-dihydrouridine(16/17) synthase [NAD(P)(+)]</fullName>
        <ecNumber evidence="9">1.3.1.88</ecNumber>
    </recommendedName>
</protein>
<evidence type="ECO:0000256" key="7">
    <source>
        <dbReference type="ARBA" id="ARBA00023027"/>
    </source>
</evidence>
<dbReference type="Gene3D" id="3.20.20.70">
    <property type="entry name" value="Aldolase class I"/>
    <property type="match status" value="1"/>
</dbReference>
<evidence type="ECO:0000256" key="1">
    <source>
        <dbReference type="ARBA" id="ARBA00001917"/>
    </source>
</evidence>
<evidence type="ECO:0000256" key="3">
    <source>
        <dbReference type="ARBA" id="ARBA00022643"/>
    </source>
</evidence>
<evidence type="ECO:0000256" key="9">
    <source>
        <dbReference type="ARBA" id="ARBA00038890"/>
    </source>
</evidence>
<dbReference type="PANTHER" id="PTHR11082">
    <property type="entry name" value="TRNA-DIHYDROURIDINE SYNTHASE"/>
    <property type="match status" value="1"/>
</dbReference>
<keyword evidence="3" id="KW-0288">FMN</keyword>
<comment type="catalytic activity">
    <reaction evidence="13">
        <text>5,6-dihydrouridine(17) in tRNA + NADP(+) = uridine(17) in tRNA + NADPH + H(+)</text>
        <dbReference type="Rhea" id="RHEA:53368"/>
        <dbReference type="Rhea" id="RHEA-COMP:13541"/>
        <dbReference type="Rhea" id="RHEA-COMP:13542"/>
        <dbReference type="ChEBI" id="CHEBI:15378"/>
        <dbReference type="ChEBI" id="CHEBI:57783"/>
        <dbReference type="ChEBI" id="CHEBI:58349"/>
        <dbReference type="ChEBI" id="CHEBI:65315"/>
        <dbReference type="ChEBI" id="CHEBI:74443"/>
        <dbReference type="EC" id="1.3.1.88"/>
    </reaction>
    <physiologicalReaction direction="right-to-left" evidence="13">
        <dbReference type="Rhea" id="RHEA:53370"/>
    </physiologicalReaction>
</comment>
<evidence type="ECO:0000256" key="2">
    <source>
        <dbReference type="ARBA" id="ARBA00022630"/>
    </source>
</evidence>
<comment type="catalytic activity">
    <reaction evidence="11">
        <text>5,6-dihydrouridine(16) in tRNA + NADP(+) = uridine(16) in tRNA + NADPH + H(+)</text>
        <dbReference type="Rhea" id="RHEA:53376"/>
        <dbReference type="Rhea" id="RHEA-COMP:13543"/>
        <dbReference type="Rhea" id="RHEA-COMP:13544"/>
        <dbReference type="ChEBI" id="CHEBI:15378"/>
        <dbReference type="ChEBI" id="CHEBI:57783"/>
        <dbReference type="ChEBI" id="CHEBI:58349"/>
        <dbReference type="ChEBI" id="CHEBI:65315"/>
        <dbReference type="ChEBI" id="CHEBI:74443"/>
        <dbReference type="EC" id="1.3.1.88"/>
    </reaction>
    <physiologicalReaction direction="right-to-left" evidence="11">
        <dbReference type="Rhea" id="RHEA:53378"/>
    </physiologicalReaction>
</comment>
<dbReference type="InterPro" id="IPR018517">
    <property type="entry name" value="tRNA_hU_synthase_CS"/>
</dbReference>
<sequence>MVGHSEHAWRVLARKYGADICYTEMVHAEVFLRINAVAENNRWFTTDKDDRPLVVQICGNKPELMLAAARKLERHCDAIDVNLGCPQNIAKRGHYGAFLQDDWSLVGSIVSLLSQNLRVPVFCKIRIFEDVDRTVEYARMLETCGCSLLAVHGRRREQRGVSSGLASWRHIRAVKAALGIPVVANGNILEFADIGECVSFTGCDGVMVAETHLHNPLVFSGLAASPVEVFSEYLCICESIKGSRPNNIRPHFFKVFHVILRALPHYMEDALRCTTVDEYRRLLGSIEREVRGLDTGQQRHLMALHPRIRDYRRTVAELVLL</sequence>
<evidence type="ECO:0000256" key="12">
    <source>
        <dbReference type="ARBA" id="ARBA00048934"/>
    </source>
</evidence>
<dbReference type="CDD" id="cd02801">
    <property type="entry name" value="DUS_like_FMN"/>
    <property type="match status" value="1"/>
</dbReference>
<evidence type="ECO:0000256" key="8">
    <source>
        <dbReference type="ARBA" id="ARBA00038313"/>
    </source>
</evidence>
<dbReference type="Pfam" id="PF01207">
    <property type="entry name" value="Dus"/>
    <property type="match status" value="1"/>
</dbReference>
<feature type="domain" description="DUS-like FMN-binding" evidence="14">
    <location>
        <begin position="1"/>
        <end position="241"/>
    </location>
</feature>
<dbReference type="InterPro" id="IPR035587">
    <property type="entry name" value="DUS-like_FMN-bd"/>
</dbReference>
<evidence type="ECO:0000256" key="10">
    <source>
        <dbReference type="ARBA" id="ARBA00047287"/>
    </source>
</evidence>
<comment type="caution">
    <text evidence="15">The sequence shown here is derived from an EMBL/GenBank/DDBJ whole genome shotgun (WGS) entry which is preliminary data.</text>
</comment>
<evidence type="ECO:0000259" key="14">
    <source>
        <dbReference type="Pfam" id="PF01207"/>
    </source>
</evidence>
<dbReference type="GO" id="GO:0017150">
    <property type="term" value="F:tRNA dihydrouridine synthase activity"/>
    <property type="evidence" value="ECO:0007669"/>
    <property type="project" value="InterPro"/>
</dbReference>
<dbReference type="InterPro" id="IPR013785">
    <property type="entry name" value="Aldolase_TIM"/>
</dbReference>
<evidence type="ECO:0000256" key="11">
    <source>
        <dbReference type="ARBA" id="ARBA00047652"/>
    </source>
</evidence>
<dbReference type="PANTHER" id="PTHR11082:SF5">
    <property type="entry name" value="TRNA-DIHYDROURIDINE(16_17) SYNTHASE [NAD(P)(+)]-LIKE"/>
    <property type="match status" value="1"/>
</dbReference>
<reference evidence="15" key="1">
    <citation type="journal article" date="2024" name="Gigascience">
        <title>Chromosome-level genome of the poultry shaft louse Menopon gallinae provides insight into the host-switching and adaptive evolution of parasitic lice.</title>
        <authorList>
            <person name="Xu Y."/>
            <person name="Ma L."/>
            <person name="Liu S."/>
            <person name="Liang Y."/>
            <person name="Liu Q."/>
            <person name="He Z."/>
            <person name="Tian L."/>
            <person name="Duan Y."/>
            <person name="Cai W."/>
            <person name="Li H."/>
            <person name="Song F."/>
        </authorList>
    </citation>
    <scope>NUCLEOTIDE SEQUENCE</scope>
    <source>
        <strain evidence="15">Cailab_2023a</strain>
    </source>
</reference>
<dbReference type="PROSITE" id="PS01136">
    <property type="entry name" value="UPF0034"/>
    <property type="match status" value="1"/>
</dbReference>
<dbReference type="GO" id="GO:0050660">
    <property type="term" value="F:flavin adenine dinucleotide binding"/>
    <property type="evidence" value="ECO:0007669"/>
    <property type="project" value="InterPro"/>
</dbReference>
<evidence type="ECO:0000256" key="6">
    <source>
        <dbReference type="ARBA" id="ARBA00023002"/>
    </source>
</evidence>
<gene>
    <name evidence="15" type="ORF">PYX00_011567</name>
</gene>
<keyword evidence="6" id="KW-0560">Oxidoreductase</keyword>
<name>A0AAW2H7W2_9NEOP</name>
<evidence type="ECO:0000256" key="5">
    <source>
        <dbReference type="ARBA" id="ARBA00022857"/>
    </source>
</evidence>
<comment type="cofactor">
    <cofactor evidence="1">
        <name>FMN</name>
        <dbReference type="ChEBI" id="CHEBI:58210"/>
    </cofactor>
</comment>
<dbReference type="EMBL" id="JARGDH010000006">
    <property type="protein sequence ID" value="KAL0265850.1"/>
    <property type="molecule type" value="Genomic_DNA"/>
</dbReference>
<comment type="catalytic activity">
    <reaction evidence="12">
        <text>5,6-dihydrouridine(16) in tRNA + NAD(+) = uridine(16) in tRNA + NADH + H(+)</text>
        <dbReference type="Rhea" id="RHEA:53380"/>
        <dbReference type="Rhea" id="RHEA-COMP:13543"/>
        <dbReference type="Rhea" id="RHEA-COMP:13544"/>
        <dbReference type="ChEBI" id="CHEBI:15378"/>
        <dbReference type="ChEBI" id="CHEBI:57540"/>
        <dbReference type="ChEBI" id="CHEBI:57945"/>
        <dbReference type="ChEBI" id="CHEBI:65315"/>
        <dbReference type="ChEBI" id="CHEBI:74443"/>
        <dbReference type="EC" id="1.3.1.88"/>
    </reaction>
    <physiologicalReaction direction="right-to-left" evidence="12">
        <dbReference type="Rhea" id="RHEA:53382"/>
    </physiologicalReaction>
</comment>
<comment type="similarity">
    <text evidence="8">Belongs to the Dus family. Dus1 subfamily.</text>
</comment>
<dbReference type="SUPFAM" id="SSF51395">
    <property type="entry name" value="FMN-linked oxidoreductases"/>
    <property type="match status" value="1"/>
</dbReference>
<keyword evidence="4" id="KW-0819">tRNA processing</keyword>
<accession>A0AAW2H7W2</accession>
<evidence type="ECO:0000256" key="4">
    <source>
        <dbReference type="ARBA" id="ARBA00022694"/>
    </source>
</evidence>
<dbReference type="AlphaFoldDB" id="A0AAW2H7W2"/>
<evidence type="ECO:0000313" key="15">
    <source>
        <dbReference type="EMBL" id="KAL0265850.1"/>
    </source>
</evidence>
<keyword evidence="5" id="KW-0521">NADP</keyword>
<comment type="catalytic activity">
    <reaction evidence="10">
        <text>5,6-dihydrouridine(17) in tRNA + NAD(+) = uridine(17) in tRNA + NADH + H(+)</text>
        <dbReference type="Rhea" id="RHEA:53372"/>
        <dbReference type="Rhea" id="RHEA-COMP:13541"/>
        <dbReference type="Rhea" id="RHEA-COMP:13542"/>
        <dbReference type="ChEBI" id="CHEBI:15378"/>
        <dbReference type="ChEBI" id="CHEBI:57540"/>
        <dbReference type="ChEBI" id="CHEBI:57945"/>
        <dbReference type="ChEBI" id="CHEBI:65315"/>
        <dbReference type="ChEBI" id="CHEBI:74443"/>
        <dbReference type="EC" id="1.3.1.88"/>
    </reaction>
    <physiologicalReaction direction="right-to-left" evidence="10">
        <dbReference type="Rhea" id="RHEA:53374"/>
    </physiologicalReaction>
</comment>
<organism evidence="15">
    <name type="scientific">Menopon gallinae</name>
    <name type="common">poultry shaft louse</name>
    <dbReference type="NCBI Taxonomy" id="328185"/>
    <lineage>
        <taxon>Eukaryota</taxon>
        <taxon>Metazoa</taxon>
        <taxon>Ecdysozoa</taxon>
        <taxon>Arthropoda</taxon>
        <taxon>Hexapoda</taxon>
        <taxon>Insecta</taxon>
        <taxon>Pterygota</taxon>
        <taxon>Neoptera</taxon>
        <taxon>Paraneoptera</taxon>
        <taxon>Psocodea</taxon>
        <taxon>Troctomorpha</taxon>
        <taxon>Phthiraptera</taxon>
        <taxon>Amblycera</taxon>
        <taxon>Menoponidae</taxon>
        <taxon>Menopon</taxon>
    </lineage>
</organism>
<proteinExistence type="inferred from homology"/>
<dbReference type="EC" id="1.3.1.88" evidence="9"/>
<evidence type="ECO:0000256" key="13">
    <source>
        <dbReference type="ARBA" id="ARBA00049467"/>
    </source>
</evidence>